<protein>
    <recommendedName>
        <fullName evidence="2">Flagellar hook-length control protein-like C-terminal domain-containing protein</fullName>
    </recommendedName>
</protein>
<organism evidence="3 4">
    <name type="scientific">Limimaricola variabilis</name>
    <dbReference type="NCBI Taxonomy" id="1492771"/>
    <lineage>
        <taxon>Bacteria</taxon>
        <taxon>Pseudomonadati</taxon>
        <taxon>Pseudomonadota</taxon>
        <taxon>Alphaproteobacteria</taxon>
        <taxon>Rhodobacterales</taxon>
        <taxon>Paracoccaceae</taxon>
        <taxon>Limimaricola</taxon>
    </lineage>
</organism>
<evidence type="ECO:0000256" key="1">
    <source>
        <dbReference type="SAM" id="MobiDB-lite"/>
    </source>
</evidence>
<dbReference type="Pfam" id="PF02120">
    <property type="entry name" value="Flg_hook"/>
    <property type="match status" value="1"/>
</dbReference>
<gene>
    <name evidence="3" type="ORF">FHS00_000909</name>
</gene>
<dbReference type="CDD" id="cd17470">
    <property type="entry name" value="T3SS_Flik_C"/>
    <property type="match status" value="1"/>
</dbReference>
<dbReference type="EMBL" id="JACIBX010000002">
    <property type="protein sequence ID" value="MBB3711347.1"/>
    <property type="molecule type" value="Genomic_DNA"/>
</dbReference>
<evidence type="ECO:0000259" key="2">
    <source>
        <dbReference type="Pfam" id="PF02120"/>
    </source>
</evidence>
<feature type="region of interest" description="Disordered" evidence="1">
    <location>
        <begin position="1"/>
        <end position="27"/>
    </location>
</feature>
<accession>A0ABR6HLB4</accession>
<evidence type="ECO:0000313" key="3">
    <source>
        <dbReference type="EMBL" id="MBB3711347.1"/>
    </source>
</evidence>
<sequence length="144" mass="15249">MAPTEMRQVEAPTAPRPLPLPQQLAAAVTGASDGRVEIRLDPEELGRVVLQMQSDGDRISLTITTERAEISDLLRRHLQELAQEFRALGYRSIDLGFGGGDGARSGAGRGQATPSALPTDASDDVPPQSVSEPAPGRAGLDLRL</sequence>
<reference evidence="3 4" key="1">
    <citation type="submission" date="2020-08" db="EMBL/GenBank/DDBJ databases">
        <title>Genomic Encyclopedia of Type Strains, Phase III (KMG-III): the genomes of soil and plant-associated and newly described type strains.</title>
        <authorList>
            <person name="Whitman W."/>
        </authorList>
    </citation>
    <scope>NUCLEOTIDE SEQUENCE [LARGE SCALE GENOMIC DNA]</scope>
    <source>
        <strain evidence="3 4">CECT 8572</strain>
    </source>
</reference>
<evidence type="ECO:0000313" key="4">
    <source>
        <dbReference type="Proteomes" id="UP000576152"/>
    </source>
</evidence>
<name>A0ABR6HLB4_9RHOB</name>
<feature type="compositionally biased region" description="Gly residues" evidence="1">
    <location>
        <begin position="99"/>
        <end position="109"/>
    </location>
</feature>
<dbReference type="Proteomes" id="UP000576152">
    <property type="component" value="Unassembled WGS sequence"/>
</dbReference>
<comment type="caution">
    <text evidence="3">The sequence shown here is derived from an EMBL/GenBank/DDBJ whole genome shotgun (WGS) entry which is preliminary data.</text>
</comment>
<proteinExistence type="predicted"/>
<feature type="domain" description="Flagellar hook-length control protein-like C-terminal" evidence="2">
    <location>
        <begin position="31"/>
        <end position="102"/>
    </location>
</feature>
<dbReference type="InterPro" id="IPR038610">
    <property type="entry name" value="FliK-like_C_sf"/>
</dbReference>
<keyword evidence="4" id="KW-1185">Reference proteome</keyword>
<feature type="region of interest" description="Disordered" evidence="1">
    <location>
        <begin position="99"/>
        <end position="144"/>
    </location>
</feature>
<dbReference type="InterPro" id="IPR021136">
    <property type="entry name" value="Flagellar_hook_control-like_C"/>
</dbReference>
<dbReference type="Gene3D" id="3.30.750.140">
    <property type="match status" value="1"/>
</dbReference>